<sequence>MFSRKVWAVGAALSSPSVTLLQVYLSVGAVSQPKLEHALDIHLDDLLALDTVFGSKEFLEDSVIKGL</sequence>
<proteinExistence type="predicted"/>
<protein>
    <submittedName>
        <fullName evidence="1">Unannotated protein</fullName>
    </submittedName>
</protein>
<reference evidence="1" key="1">
    <citation type="submission" date="2020-05" db="EMBL/GenBank/DDBJ databases">
        <authorList>
            <person name="Chiriac C."/>
            <person name="Salcher M."/>
            <person name="Ghai R."/>
            <person name="Kavagutti S V."/>
        </authorList>
    </citation>
    <scope>NUCLEOTIDE SEQUENCE</scope>
</reference>
<dbReference type="EMBL" id="CAFBMG010000238">
    <property type="protein sequence ID" value="CAB4920673.1"/>
    <property type="molecule type" value="Genomic_DNA"/>
</dbReference>
<accession>A0A6J7HT77</accession>
<evidence type="ECO:0000313" key="1">
    <source>
        <dbReference type="EMBL" id="CAB4920673.1"/>
    </source>
</evidence>
<name>A0A6J7HT77_9ZZZZ</name>
<organism evidence="1">
    <name type="scientific">freshwater metagenome</name>
    <dbReference type="NCBI Taxonomy" id="449393"/>
    <lineage>
        <taxon>unclassified sequences</taxon>
        <taxon>metagenomes</taxon>
        <taxon>ecological metagenomes</taxon>
    </lineage>
</organism>
<gene>
    <name evidence="1" type="ORF">UFOPK3519_01913</name>
</gene>
<dbReference type="AlphaFoldDB" id="A0A6J7HT77"/>